<evidence type="ECO:0000313" key="3">
    <source>
        <dbReference type="Proteomes" id="UP000321926"/>
    </source>
</evidence>
<dbReference type="EMBL" id="VRTY01000001">
    <property type="protein sequence ID" value="TXK52885.1"/>
    <property type="molecule type" value="Genomic_DNA"/>
</dbReference>
<keyword evidence="3" id="KW-1185">Reference proteome</keyword>
<sequence>MKQYRVYWNYGKLFGLICLPLLLLCLPASFFDEGQSMCLSVLLADTECHGCGMTRAIMHLIHFDFATALTYNKLSVIVLPVLIYLWGQTIYQEFLIYRRHHAQLTLEKKRAEA</sequence>
<comment type="caution">
    <text evidence="2">The sequence shown here is derived from an EMBL/GenBank/DDBJ whole genome shotgun (WGS) entry which is preliminary data.</text>
</comment>
<protein>
    <submittedName>
        <fullName evidence="2">DUF2752 domain-containing protein</fullName>
    </submittedName>
</protein>
<feature type="transmembrane region" description="Helical" evidence="1">
    <location>
        <begin position="68"/>
        <end position="87"/>
    </location>
</feature>
<evidence type="ECO:0000313" key="2">
    <source>
        <dbReference type="EMBL" id="TXK52885.1"/>
    </source>
</evidence>
<dbReference type="AlphaFoldDB" id="A0A5C8KDR3"/>
<name>A0A5C8KDR3_9BACT</name>
<organism evidence="2 3">
    <name type="scientific">Pontibacter qinzhouensis</name>
    <dbReference type="NCBI Taxonomy" id="2603253"/>
    <lineage>
        <taxon>Bacteria</taxon>
        <taxon>Pseudomonadati</taxon>
        <taxon>Bacteroidota</taxon>
        <taxon>Cytophagia</taxon>
        <taxon>Cytophagales</taxon>
        <taxon>Hymenobacteraceae</taxon>
        <taxon>Pontibacter</taxon>
    </lineage>
</organism>
<dbReference type="Pfam" id="PF10825">
    <property type="entry name" value="DUF2752"/>
    <property type="match status" value="1"/>
</dbReference>
<dbReference type="OrthoDB" id="9815897at2"/>
<dbReference type="RefSeq" id="WP_147919789.1">
    <property type="nucleotide sequence ID" value="NZ_VRTY01000001.1"/>
</dbReference>
<proteinExistence type="predicted"/>
<gene>
    <name evidence="2" type="ORF">FVR03_00490</name>
</gene>
<dbReference type="Proteomes" id="UP000321926">
    <property type="component" value="Unassembled WGS sequence"/>
</dbReference>
<evidence type="ECO:0000256" key="1">
    <source>
        <dbReference type="SAM" id="Phobius"/>
    </source>
</evidence>
<dbReference type="InterPro" id="IPR021215">
    <property type="entry name" value="DUF2752"/>
</dbReference>
<keyword evidence="1" id="KW-1133">Transmembrane helix</keyword>
<reference evidence="2 3" key="1">
    <citation type="submission" date="2019-08" db="EMBL/GenBank/DDBJ databases">
        <authorList>
            <person name="Shi S."/>
        </authorList>
    </citation>
    <scope>NUCLEOTIDE SEQUENCE [LARGE SCALE GENOMIC DNA]</scope>
    <source>
        <strain evidence="2 3">GY10130</strain>
    </source>
</reference>
<keyword evidence="1" id="KW-0812">Transmembrane</keyword>
<accession>A0A5C8KDR3</accession>
<keyword evidence="1" id="KW-0472">Membrane</keyword>